<gene>
    <name evidence="1" type="ORF">METZ01_LOCUS464126</name>
</gene>
<proteinExistence type="predicted"/>
<feature type="non-terminal residue" evidence="1">
    <location>
        <position position="52"/>
    </location>
</feature>
<organism evidence="1">
    <name type="scientific">marine metagenome</name>
    <dbReference type="NCBI Taxonomy" id="408172"/>
    <lineage>
        <taxon>unclassified sequences</taxon>
        <taxon>metagenomes</taxon>
        <taxon>ecological metagenomes</taxon>
    </lineage>
</organism>
<reference evidence="1" key="1">
    <citation type="submission" date="2018-05" db="EMBL/GenBank/DDBJ databases">
        <authorList>
            <person name="Lanie J.A."/>
            <person name="Ng W.-L."/>
            <person name="Kazmierczak K.M."/>
            <person name="Andrzejewski T.M."/>
            <person name="Davidsen T.M."/>
            <person name="Wayne K.J."/>
            <person name="Tettelin H."/>
            <person name="Glass J.I."/>
            <person name="Rusch D."/>
            <person name="Podicherti R."/>
            <person name="Tsui H.-C.T."/>
            <person name="Winkler M.E."/>
        </authorList>
    </citation>
    <scope>NUCLEOTIDE SEQUENCE</scope>
</reference>
<name>A0A383AU81_9ZZZZ</name>
<protein>
    <submittedName>
        <fullName evidence="1">Uncharacterized protein</fullName>
    </submittedName>
</protein>
<evidence type="ECO:0000313" key="1">
    <source>
        <dbReference type="EMBL" id="SVE11272.1"/>
    </source>
</evidence>
<dbReference type="EMBL" id="UINC01194937">
    <property type="protein sequence ID" value="SVE11272.1"/>
    <property type="molecule type" value="Genomic_DNA"/>
</dbReference>
<dbReference type="AlphaFoldDB" id="A0A383AU81"/>
<accession>A0A383AU81</accession>
<sequence>MWGLIGEALGFVRETVTRRFKARKERVWKDNEKDIKKALADRDVGRITGIFK</sequence>